<name>A0A6A4T574_SCOMX</name>
<organism evidence="1 2">
    <name type="scientific">Scophthalmus maximus</name>
    <name type="common">Turbot</name>
    <name type="synonym">Psetta maxima</name>
    <dbReference type="NCBI Taxonomy" id="52904"/>
    <lineage>
        <taxon>Eukaryota</taxon>
        <taxon>Metazoa</taxon>
        <taxon>Chordata</taxon>
        <taxon>Craniata</taxon>
        <taxon>Vertebrata</taxon>
        <taxon>Euteleostomi</taxon>
        <taxon>Actinopterygii</taxon>
        <taxon>Neopterygii</taxon>
        <taxon>Teleostei</taxon>
        <taxon>Neoteleostei</taxon>
        <taxon>Acanthomorphata</taxon>
        <taxon>Carangaria</taxon>
        <taxon>Pleuronectiformes</taxon>
        <taxon>Pleuronectoidei</taxon>
        <taxon>Scophthalmidae</taxon>
        <taxon>Scophthalmus</taxon>
    </lineage>
</organism>
<sequence length="257" mass="29357">MIFFFAFGKESNGFSMEQKKNRPAFHHPSSVNAECEIIRSAARQRASFFFLGVMQLYQYLPNSGTLNAYTRDDTIVLVSFLKQQKRNQSLTNVLTRMRNQWVSSLSRRFNQFRSDTSFSAAPLPVEVVKMKSKVKWMAEQLIIRMEDFQFPSSLTPTDDLDGASSIVTVLEGYNSLISDTFDGVSQVKSEISSLTGYVDQWRRGHCSEQRPKPSVPGPLQNLLSRKEFVHTVTIEALMRVKELLNLLLKNLDHLESC</sequence>
<evidence type="ECO:0008006" key="3">
    <source>
        <dbReference type="Google" id="ProtNLM"/>
    </source>
</evidence>
<dbReference type="EMBL" id="VEVO01000006">
    <property type="protein sequence ID" value="KAF0041193.1"/>
    <property type="molecule type" value="Genomic_DNA"/>
</dbReference>
<dbReference type="AlphaFoldDB" id="A0A6A4T574"/>
<dbReference type="InterPro" id="IPR009079">
    <property type="entry name" value="4_helix_cytokine-like_core"/>
</dbReference>
<reference evidence="1 2" key="1">
    <citation type="submission" date="2019-06" db="EMBL/GenBank/DDBJ databases">
        <title>Draft genomes of female and male turbot (Scophthalmus maximus).</title>
        <authorList>
            <person name="Xu H."/>
            <person name="Xu X.-W."/>
            <person name="Shao C."/>
            <person name="Chen S."/>
        </authorList>
    </citation>
    <scope>NUCLEOTIDE SEQUENCE [LARGE SCALE GENOMIC DNA]</scope>
    <source>
        <strain evidence="1">Ysfricsl-2016a</strain>
        <tissue evidence="1">Blood</tissue>
    </source>
</reference>
<accession>A0A6A4T574</accession>
<comment type="caution">
    <text evidence="1">The sequence shown here is derived from an EMBL/GenBank/DDBJ whole genome shotgun (WGS) entry which is preliminary data.</text>
</comment>
<dbReference type="Gene3D" id="1.20.1250.10">
    <property type="match status" value="1"/>
</dbReference>
<evidence type="ECO:0000313" key="1">
    <source>
        <dbReference type="EMBL" id="KAF0041193.1"/>
    </source>
</evidence>
<evidence type="ECO:0000313" key="2">
    <source>
        <dbReference type="Proteomes" id="UP000438429"/>
    </source>
</evidence>
<protein>
    <recommendedName>
        <fullName evidence="3">Leptin</fullName>
    </recommendedName>
</protein>
<dbReference type="SUPFAM" id="SSF47266">
    <property type="entry name" value="4-helical cytokines"/>
    <property type="match status" value="1"/>
</dbReference>
<dbReference type="Proteomes" id="UP000438429">
    <property type="component" value="Unassembled WGS sequence"/>
</dbReference>
<proteinExistence type="predicted"/>
<gene>
    <name evidence="1" type="ORF">F2P81_007091</name>
</gene>